<feature type="domain" description="DUF4461" evidence="1">
    <location>
        <begin position="1"/>
        <end position="208"/>
    </location>
</feature>
<reference evidence="2 3" key="1">
    <citation type="journal article" date="2020" name="Nature">
        <title>Six reference-quality genomes reveal evolution of bat adaptations.</title>
        <authorList>
            <person name="Jebb D."/>
            <person name="Huang Z."/>
            <person name="Pippel M."/>
            <person name="Hughes G.M."/>
            <person name="Lavrichenko K."/>
            <person name="Devanna P."/>
            <person name="Winkler S."/>
            <person name="Jermiin L.S."/>
            <person name="Skirmuntt E.C."/>
            <person name="Katzourakis A."/>
            <person name="Burkitt-Gray L."/>
            <person name="Ray D.A."/>
            <person name="Sullivan K.A.M."/>
            <person name="Roscito J.G."/>
            <person name="Kirilenko B.M."/>
            <person name="Davalos L.M."/>
            <person name="Corthals A.P."/>
            <person name="Power M.L."/>
            <person name="Jones G."/>
            <person name="Ransome R.D."/>
            <person name="Dechmann D.K.N."/>
            <person name="Locatelli A.G."/>
            <person name="Puechmaille S.J."/>
            <person name="Fedrigo O."/>
            <person name="Jarvis E.D."/>
            <person name="Hiller M."/>
            <person name="Vernes S.C."/>
            <person name="Myers E.W."/>
            <person name="Teeling E.C."/>
        </authorList>
    </citation>
    <scope>NUCLEOTIDE SEQUENCE [LARGE SCALE GENOMIC DNA]</scope>
    <source>
        <strain evidence="2">Bat1K_MPI-CBG_1</strain>
    </source>
</reference>
<protein>
    <submittedName>
        <fullName evidence="2">T cell activation inhibitor, mitochondrial</fullName>
    </submittedName>
</protein>
<proteinExistence type="predicted"/>
<dbReference type="EMBL" id="JABVXQ010000007">
    <property type="protein sequence ID" value="KAF6101352.1"/>
    <property type="molecule type" value="Genomic_DNA"/>
</dbReference>
<dbReference type="PANTHER" id="PTHR31596:SF1">
    <property type="entry name" value="T-CELL ACTIVATION INHIBITOR, MITOCHONDRIAL"/>
    <property type="match status" value="1"/>
</dbReference>
<evidence type="ECO:0000313" key="2">
    <source>
        <dbReference type="EMBL" id="KAF6101352.1"/>
    </source>
</evidence>
<gene>
    <name evidence="2" type="ORF">HJG60_018647</name>
</gene>
<comment type="caution">
    <text evidence="2">The sequence shown here is derived from an EMBL/GenBank/DDBJ whole genome shotgun (WGS) entry which is preliminary data.</text>
</comment>
<dbReference type="Proteomes" id="UP000664940">
    <property type="component" value="Unassembled WGS sequence"/>
</dbReference>
<dbReference type="Pfam" id="PF14688">
    <property type="entry name" value="DUF4461"/>
    <property type="match status" value="1"/>
</dbReference>
<evidence type="ECO:0000313" key="3">
    <source>
        <dbReference type="Proteomes" id="UP000664940"/>
    </source>
</evidence>
<sequence>MLGTMDVHHHWTKLFERLPSYFDLQRKLMFLEDQISYLLGGIQVVYIEELQPVLTLEEYYSLLDVFYNRLLKSRIPFHPRSLRGLQMILNSDRYAPSLHDLGHFNIPTLCDLVYLQWFLLTKAQQARENMKRKNELKVTESELIQASTKKFSLERFYKDPSVSSVQMVDCCTRLLDRPLPWLHGMHLCVSNFYSVMQDGDLCIPWNWKNGRATK</sequence>
<accession>A0A833ZQP7</accession>
<name>A0A833ZQP7_9CHIR</name>
<dbReference type="PANTHER" id="PTHR31596">
    <property type="entry name" value="T-CELL ACTIVATION INHIBITOR, MITOCHONDRIAL"/>
    <property type="match status" value="1"/>
</dbReference>
<dbReference type="InterPro" id="IPR027986">
    <property type="entry name" value="TCAIM"/>
</dbReference>
<dbReference type="GO" id="GO:0005739">
    <property type="term" value="C:mitochondrion"/>
    <property type="evidence" value="ECO:0007669"/>
    <property type="project" value="TreeGrafter"/>
</dbReference>
<dbReference type="InterPro" id="IPR027989">
    <property type="entry name" value="DUF4461"/>
</dbReference>
<organism evidence="2 3">
    <name type="scientific">Phyllostomus discolor</name>
    <name type="common">pale spear-nosed bat</name>
    <dbReference type="NCBI Taxonomy" id="89673"/>
    <lineage>
        <taxon>Eukaryota</taxon>
        <taxon>Metazoa</taxon>
        <taxon>Chordata</taxon>
        <taxon>Craniata</taxon>
        <taxon>Vertebrata</taxon>
        <taxon>Euteleostomi</taxon>
        <taxon>Mammalia</taxon>
        <taxon>Eutheria</taxon>
        <taxon>Laurasiatheria</taxon>
        <taxon>Chiroptera</taxon>
        <taxon>Yangochiroptera</taxon>
        <taxon>Phyllostomidae</taxon>
        <taxon>Phyllostominae</taxon>
        <taxon>Phyllostomus</taxon>
    </lineage>
</organism>
<evidence type="ECO:0000259" key="1">
    <source>
        <dbReference type="Pfam" id="PF14688"/>
    </source>
</evidence>
<dbReference type="AlphaFoldDB" id="A0A833ZQP7"/>